<proteinExistence type="predicted"/>
<gene>
    <name evidence="1" type="ORF">RM779_24830</name>
</gene>
<comment type="caution">
    <text evidence="1">The sequence shown here is derived from an EMBL/GenBank/DDBJ whole genome shotgun (WGS) entry which is preliminary data.</text>
</comment>
<dbReference type="Proteomes" id="UP001183615">
    <property type="component" value="Unassembled WGS sequence"/>
</dbReference>
<evidence type="ECO:0008006" key="3">
    <source>
        <dbReference type="Google" id="ProtNLM"/>
    </source>
</evidence>
<evidence type="ECO:0000313" key="1">
    <source>
        <dbReference type="EMBL" id="MDT0445796.1"/>
    </source>
</evidence>
<organism evidence="1 2">
    <name type="scientific">Streptomyces johnsoniae</name>
    <dbReference type="NCBI Taxonomy" id="3075532"/>
    <lineage>
        <taxon>Bacteria</taxon>
        <taxon>Bacillati</taxon>
        <taxon>Actinomycetota</taxon>
        <taxon>Actinomycetes</taxon>
        <taxon>Kitasatosporales</taxon>
        <taxon>Streptomycetaceae</taxon>
        <taxon>Streptomyces</taxon>
    </lineage>
</organism>
<accession>A0ABU2S9Z3</accession>
<keyword evidence="2" id="KW-1185">Reference proteome</keyword>
<sequence>MTAIVLHDMGAHRESTRWFHTAGRAAAESGDRDLHAWVLGREAMVPLNFGAAAVAGQITEQARAVAAGRATAATALVTVVAARAHAARGDRAAALSAIDEAEGLLSRLPSDQAADTWFGYPEQKHHVHLSQALTLLGETRRAYASQDRALQLSRRPSVMTRSLIALDRAACLAHNGERGEAARIAGRAYDELPAAHRQGLTRTRARSVYAAVSGVPDAQRLREVLEAAA</sequence>
<dbReference type="RefSeq" id="WP_311619969.1">
    <property type="nucleotide sequence ID" value="NZ_JAVREV010000015.1"/>
</dbReference>
<name>A0ABU2S9Z3_9ACTN</name>
<protein>
    <recommendedName>
        <fullName evidence="3">Transcriptional regulator</fullName>
    </recommendedName>
</protein>
<evidence type="ECO:0000313" key="2">
    <source>
        <dbReference type="Proteomes" id="UP001183615"/>
    </source>
</evidence>
<reference evidence="2" key="1">
    <citation type="submission" date="2023-07" db="EMBL/GenBank/DDBJ databases">
        <title>30 novel species of actinomycetes from the DSMZ collection.</title>
        <authorList>
            <person name="Nouioui I."/>
        </authorList>
    </citation>
    <scope>NUCLEOTIDE SEQUENCE [LARGE SCALE GENOMIC DNA]</scope>
    <source>
        <strain evidence="2">DSM 41886</strain>
    </source>
</reference>
<dbReference type="EMBL" id="JAVREV010000015">
    <property type="protein sequence ID" value="MDT0445796.1"/>
    <property type="molecule type" value="Genomic_DNA"/>
</dbReference>